<proteinExistence type="inferred from homology"/>
<comment type="similarity">
    <text evidence="1">Belongs to the STXBP/unc-18/SEC1 family.</text>
</comment>
<protein>
    <submittedName>
        <fullName evidence="2">Vacuolar protein sorting-associated protein 33 domain-containing protein</fullName>
    </submittedName>
</protein>
<keyword evidence="3" id="KW-1185">Reference proteome</keyword>
<dbReference type="InterPro" id="IPR043155">
    <property type="entry name" value="VPS33_dom3b"/>
</dbReference>
<dbReference type="OMA" id="WYDEDEH"/>
<dbReference type="Gene3D" id="3.40.50.1910">
    <property type="match status" value="2"/>
</dbReference>
<dbReference type="Gene3D" id="3.40.50.2060">
    <property type="match status" value="1"/>
</dbReference>
<dbReference type="HOGENOM" id="CLU_016678_3_1_1"/>
<dbReference type="PIRSF" id="PIRSF005715">
    <property type="entry name" value="VPS45_Sec1"/>
    <property type="match status" value="1"/>
</dbReference>
<dbReference type="Gene3D" id="1.25.40.850">
    <property type="match status" value="1"/>
</dbReference>
<dbReference type="Proteomes" id="UP000030755">
    <property type="component" value="Unassembled WGS sequence"/>
</dbReference>
<dbReference type="InterPro" id="IPR027482">
    <property type="entry name" value="Sec1-like_dom2"/>
</dbReference>
<evidence type="ECO:0000256" key="1">
    <source>
        <dbReference type="ARBA" id="ARBA00009884"/>
    </source>
</evidence>
<evidence type="ECO:0000313" key="2">
    <source>
        <dbReference type="EMBL" id="EPZ36271.1"/>
    </source>
</evidence>
<dbReference type="InterPro" id="IPR001619">
    <property type="entry name" value="Sec1-like"/>
</dbReference>
<accession>A0A075B165</accession>
<dbReference type="AlphaFoldDB" id="A0A075B165"/>
<dbReference type="SUPFAM" id="SSF56815">
    <property type="entry name" value="Sec1/munc18-like (SM) proteins"/>
    <property type="match status" value="1"/>
</dbReference>
<dbReference type="STRING" id="988480.A0A075B165"/>
<dbReference type="GO" id="GO:0016192">
    <property type="term" value="P:vesicle-mediated transport"/>
    <property type="evidence" value="ECO:0007669"/>
    <property type="project" value="InterPro"/>
</dbReference>
<reference evidence="2 3" key="1">
    <citation type="journal article" date="2013" name="Curr. Biol.">
        <title>Shared signatures of parasitism and phylogenomics unite Cryptomycota and microsporidia.</title>
        <authorList>
            <person name="James T.Y."/>
            <person name="Pelin A."/>
            <person name="Bonen L."/>
            <person name="Ahrendt S."/>
            <person name="Sain D."/>
            <person name="Corradi N."/>
            <person name="Stajich J.E."/>
        </authorList>
    </citation>
    <scope>NUCLEOTIDE SEQUENCE [LARGE SCALE GENOMIC DNA]</scope>
    <source>
        <strain evidence="2 3">CSF55</strain>
    </source>
</reference>
<dbReference type="OrthoDB" id="10262287at2759"/>
<name>A0A075B165_ROZAC</name>
<dbReference type="EMBL" id="KE560608">
    <property type="protein sequence ID" value="EPZ36271.1"/>
    <property type="molecule type" value="Genomic_DNA"/>
</dbReference>
<sequence>MVKDSHSPGKKALVLDSSLSGPLSLIAEFSLLKEHGIEKIYHIESESLQLSNNQVLFLIRPTIKATKMVRALESTEVSKISVYYAPKRSAVSERILEEEGVYGKLHIGEFFFDLVPMDKNIFSFEWNDSFKSLFIDNDIHGISDIAKGLIKLCSLAGYPVKIQGRGSCSKMVADVFQRLRKESERITPKKHRKSGVDSLIILDRTVDLLTPLLTPLTYEAVLDHLFKIKNNFINFEANVLADLNNRKFSLENDPVFHEIKYKHLSTVSQSLNLIANNLKEGYGVSILLFHQEEYKTANGINELHKFVSKLGNLQSQKTCLEVHIKIIEEINKIFSSLEMKEIIENEQLAIMFNFDEKEFIETMEEMIFTKAPFCSTVKLLALVSQTQNGLKKKHFDYLKDEIVNTYGFESLFSLLNYEKIGLIKQDDSSKNPFPAIKKNLDLTPENTVLETPVDPSYVFSGIAPLSVRLIQQSIEDPKPSSSSIFTFRANNSEEYLSKFSGTPFDFIENETNHALDKAPSIITQISTVTLEKKTTIVCFLGGITRSEIAALKLLESIEDQNREFIIVTSDIINSESFLSQFEKKFI</sequence>
<evidence type="ECO:0000313" key="3">
    <source>
        <dbReference type="Proteomes" id="UP000030755"/>
    </source>
</evidence>
<dbReference type="InterPro" id="IPR036045">
    <property type="entry name" value="Sec1-like_sf"/>
</dbReference>
<dbReference type="InterPro" id="IPR043154">
    <property type="entry name" value="Sec-1-like_dom1"/>
</dbReference>
<organism evidence="2 3">
    <name type="scientific">Rozella allomycis (strain CSF55)</name>
    <dbReference type="NCBI Taxonomy" id="988480"/>
    <lineage>
        <taxon>Eukaryota</taxon>
        <taxon>Fungi</taxon>
        <taxon>Fungi incertae sedis</taxon>
        <taxon>Cryptomycota</taxon>
        <taxon>Cryptomycota incertae sedis</taxon>
        <taxon>Rozella</taxon>
    </lineage>
</organism>
<dbReference type="Pfam" id="PF00995">
    <property type="entry name" value="Sec1"/>
    <property type="match status" value="1"/>
</dbReference>
<dbReference type="PANTHER" id="PTHR11679">
    <property type="entry name" value="VESICLE PROTEIN SORTING-ASSOCIATED"/>
    <property type="match status" value="1"/>
</dbReference>
<gene>
    <name evidence="2" type="ORF">O9G_005154</name>
</gene>